<dbReference type="RefSeq" id="WP_079977799.1">
    <property type="nucleotide sequence ID" value="NZ_CP008874.1"/>
</dbReference>
<name>A0A0F7P8X3_9EURY</name>
<evidence type="ECO:0000313" key="5">
    <source>
        <dbReference type="EMBL" id="ALG82022.1"/>
    </source>
</evidence>
<evidence type="ECO:0000313" key="7">
    <source>
        <dbReference type="Proteomes" id="UP000069906"/>
    </source>
</evidence>
<evidence type="ECO:0000313" key="4">
    <source>
        <dbReference type="EMBL" id="AKH97626.1"/>
    </source>
</evidence>
<gene>
    <name evidence="5" type="ORF">HLASA_1127</name>
    <name evidence="4" type="ORF">HLASF_1138</name>
</gene>
<dbReference type="GeneID" id="95971438"/>
<feature type="domain" description="HTH bat-type" evidence="3">
    <location>
        <begin position="11"/>
        <end position="59"/>
    </location>
</feature>
<reference evidence="6" key="2">
    <citation type="submission" date="2015-05" db="EMBL/GenBank/DDBJ databases">
        <title>Complete genome sequence of Halanaeroarchaeum sulfurireducens type strain M27-SA2, a sulfate-reducer haloarchaeon from marine anoxic lake Medee.</title>
        <authorList>
            <person name="Messina E."/>
            <person name="Kublanov I.V."/>
            <person name="Toshchakov S."/>
            <person name="Arcadi E."/>
            <person name="La Spada G."/>
            <person name="La Cono V."/>
            <person name="Yakimov M.M."/>
        </authorList>
    </citation>
    <scope>NUCLEOTIDE SEQUENCE [LARGE SCALE GENOMIC DNA]</scope>
    <source>
        <strain evidence="6">M27-SA2</strain>
    </source>
</reference>
<organism evidence="4 7">
    <name type="scientific">Halanaeroarchaeum sulfurireducens</name>
    <dbReference type="NCBI Taxonomy" id="1604004"/>
    <lineage>
        <taxon>Archaea</taxon>
        <taxon>Methanobacteriati</taxon>
        <taxon>Methanobacteriota</taxon>
        <taxon>Stenosarchaea group</taxon>
        <taxon>Halobacteria</taxon>
        <taxon>Halobacteriales</taxon>
        <taxon>Halobacteriaceae</taxon>
        <taxon>Halanaeroarchaeum</taxon>
    </lineage>
</organism>
<dbReference type="Proteomes" id="UP000069906">
    <property type="component" value="Chromosome"/>
</dbReference>
<dbReference type="InterPro" id="IPR007050">
    <property type="entry name" value="HTH_bacterioopsin"/>
</dbReference>
<reference evidence="4 7" key="1">
    <citation type="journal article" date="2015" name="ISME J.">
        <title>Elemental sulfur and acetate can support life of a novel strictly anaerobic haloarchaeon.</title>
        <authorList>
            <person name="Sorokin D.Y."/>
            <person name="Kublanov I.V."/>
            <person name="Gavrilov S.N."/>
            <person name="Rojo D."/>
            <person name="Roman P."/>
            <person name="Golyshin P.N."/>
            <person name="Slepak V.Z."/>
            <person name="Smedile F."/>
            <person name="Ferrer M."/>
            <person name="Messina E."/>
            <person name="La Cono V."/>
            <person name="Yakimov M.M."/>
        </authorList>
    </citation>
    <scope>NUCLEOTIDE SEQUENCE [LARGE SCALE GENOMIC DNA]</scope>
    <source>
        <strain evidence="4 7">HSR2</strain>
    </source>
</reference>
<dbReference type="Proteomes" id="UP000060390">
    <property type="component" value="Chromosome"/>
</dbReference>
<dbReference type="EMBL" id="CP008874">
    <property type="protein sequence ID" value="AKH97626.1"/>
    <property type="molecule type" value="Genomic_DNA"/>
</dbReference>
<dbReference type="AlphaFoldDB" id="A0A0F7P8X3"/>
<evidence type="ECO:0000313" key="6">
    <source>
        <dbReference type="Proteomes" id="UP000060390"/>
    </source>
</evidence>
<dbReference type="Pfam" id="PF04967">
    <property type="entry name" value="HTH_10"/>
    <property type="match status" value="1"/>
</dbReference>
<keyword evidence="1" id="KW-0805">Transcription regulation</keyword>
<dbReference type="OrthoDB" id="51502at2157"/>
<dbReference type="KEGG" id="hsu:HLASF_1138"/>
<accession>A0A0F7P8X3</accession>
<evidence type="ECO:0000256" key="2">
    <source>
        <dbReference type="ARBA" id="ARBA00023163"/>
    </source>
</evidence>
<keyword evidence="7" id="KW-1185">Reference proteome</keyword>
<evidence type="ECO:0000256" key="1">
    <source>
        <dbReference type="ARBA" id="ARBA00023015"/>
    </source>
</evidence>
<proteinExistence type="predicted"/>
<keyword evidence="2" id="KW-0804">Transcription</keyword>
<evidence type="ECO:0000259" key="3">
    <source>
        <dbReference type="Pfam" id="PF04967"/>
    </source>
</evidence>
<dbReference type="HOGENOM" id="CLU_2765894_0_0_2"/>
<protein>
    <submittedName>
        <fullName evidence="4">Bacterio-opsin activator HTH domain protein</fullName>
    </submittedName>
</protein>
<dbReference type="EMBL" id="CP011564">
    <property type="protein sequence ID" value="ALG82022.1"/>
    <property type="molecule type" value="Genomic_DNA"/>
</dbReference>
<reference evidence="5 6" key="3">
    <citation type="journal article" date="2016" name="Stand. Genomic Sci.">
        <title>Complete genome sequence of 'Halanaeroarchaeum sulfurireducens' M27-SA2, a sulfur-reducing and acetate-oxidizing haloarchaeon from the deep-sea hypersaline anoxic lake Medee.</title>
        <authorList>
            <person name="Messina E."/>
            <person name="Sorokin D.Y."/>
            <person name="Kublanov I.V."/>
            <person name="Toshchakov S."/>
            <person name="Lopatina A."/>
            <person name="Arcadi E."/>
            <person name="Smedile F."/>
            <person name="La Spada G."/>
            <person name="La Cono V."/>
            <person name="Yakimov M.M."/>
        </authorList>
    </citation>
    <scope>NUCLEOTIDE SEQUENCE [LARGE SCALE GENOMIC DNA]</scope>
    <source>
        <strain evidence="5 6">M27-SA2</strain>
    </source>
</reference>
<sequence length="69" mass="7818">MRSNQEGPSELSDTQRDLLQSAVRNGYFKVPREVSTIELAKKNEMSSREASEEIHRALDVVLREADLGE</sequence>
<dbReference type="KEGG" id="hsf:HLASA_1127"/>